<dbReference type="Proteomes" id="UP001054252">
    <property type="component" value="Unassembled WGS sequence"/>
</dbReference>
<evidence type="ECO:0000256" key="1">
    <source>
        <dbReference type="SAM" id="Phobius"/>
    </source>
</evidence>
<evidence type="ECO:0000313" key="2">
    <source>
        <dbReference type="EMBL" id="GKV19870.1"/>
    </source>
</evidence>
<comment type="caution">
    <text evidence="2">The sequence shown here is derived from an EMBL/GenBank/DDBJ whole genome shotgun (WGS) entry which is preliminary data.</text>
</comment>
<keyword evidence="1" id="KW-1133">Transmembrane helix</keyword>
<organism evidence="2 3">
    <name type="scientific">Rubroshorea leprosula</name>
    <dbReference type="NCBI Taxonomy" id="152421"/>
    <lineage>
        <taxon>Eukaryota</taxon>
        <taxon>Viridiplantae</taxon>
        <taxon>Streptophyta</taxon>
        <taxon>Embryophyta</taxon>
        <taxon>Tracheophyta</taxon>
        <taxon>Spermatophyta</taxon>
        <taxon>Magnoliopsida</taxon>
        <taxon>eudicotyledons</taxon>
        <taxon>Gunneridae</taxon>
        <taxon>Pentapetalae</taxon>
        <taxon>rosids</taxon>
        <taxon>malvids</taxon>
        <taxon>Malvales</taxon>
        <taxon>Dipterocarpaceae</taxon>
        <taxon>Rubroshorea</taxon>
    </lineage>
</organism>
<accession>A0AAV5K9Q8</accession>
<reference evidence="2 3" key="1">
    <citation type="journal article" date="2021" name="Commun. Biol.">
        <title>The genome of Shorea leprosula (Dipterocarpaceae) highlights the ecological relevance of drought in aseasonal tropical rainforests.</title>
        <authorList>
            <person name="Ng K.K.S."/>
            <person name="Kobayashi M.J."/>
            <person name="Fawcett J.A."/>
            <person name="Hatakeyama M."/>
            <person name="Paape T."/>
            <person name="Ng C.H."/>
            <person name="Ang C.C."/>
            <person name="Tnah L.H."/>
            <person name="Lee C.T."/>
            <person name="Nishiyama T."/>
            <person name="Sese J."/>
            <person name="O'Brien M.J."/>
            <person name="Copetti D."/>
            <person name="Mohd Noor M.I."/>
            <person name="Ong R.C."/>
            <person name="Putra M."/>
            <person name="Sireger I.Z."/>
            <person name="Indrioko S."/>
            <person name="Kosugi Y."/>
            <person name="Izuno A."/>
            <person name="Isagi Y."/>
            <person name="Lee S.L."/>
            <person name="Shimizu K.K."/>
        </authorList>
    </citation>
    <scope>NUCLEOTIDE SEQUENCE [LARGE SCALE GENOMIC DNA]</scope>
    <source>
        <strain evidence="2">214</strain>
    </source>
</reference>
<proteinExistence type="predicted"/>
<dbReference type="AlphaFoldDB" id="A0AAV5K9Q8"/>
<feature type="transmembrane region" description="Helical" evidence="1">
    <location>
        <begin position="43"/>
        <end position="66"/>
    </location>
</feature>
<keyword evidence="1" id="KW-0472">Membrane</keyword>
<name>A0AAV5K9Q8_9ROSI</name>
<keyword evidence="3" id="KW-1185">Reference proteome</keyword>
<evidence type="ECO:0000313" key="3">
    <source>
        <dbReference type="Proteomes" id="UP001054252"/>
    </source>
</evidence>
<sequence>MNHSLEVFDFKEEDELPESAADKLLSKFKNPNVDDSTVLKCEFLGMFVHLLRIEIFLCVVFFLYFFPFEFVLV</sequence>
<protein>
    <submittedName>
        <fullName evidence="2">Uncharacterized protein</fullName>
    </submittedName>
</protein>
<keyword evidence="1" id="KW-0812">Transmembrane</keyword>
<dbReference type="EMBL" id="BPVZ01000054">
    <property type="protein sequence ID" value="GKV19870.1"/>
    <property type="molecule type" value="Genomic_DNA"/>
</dbReference>
<gene>
    <name evidence="2" type="ORF">SLEP1_g30071</name>
</gene>